<evidence type="ECO:0000313" key="2">
    <source>
        <dbReference type="EMBL" id="CAK9106237.1"/>
    </source>
</evidence>
<accession>A0ABP0S1L1</accession>
<organism evidence="2 3">
    <name type="scientific">Durusdinium trenchii</name>
    <dbReference type="NCBI Taxonomy" id="1381693"/>
    <lineage>
        <taxon>Eukaryota</taxon>
        <taxon>Sar</taxon>
        <taxon>Alveolata</taxon>
        <taxon>Dinophyceae</taxon>
        <taxon>Suessiales</taxon>
        <taxon>Symbiodiniaceae</taxon>
        <taxon>Durusdinium</taxon>
    </lineage>
</organism>
<keyword evidence="3" id="KW-1185">Reference proteome</keyword>
<evidence type="ECO:0000313" key="3">
    <source>
        <dbReference type="Proteomes" id="UP001642464"/>
    </source>
</evidence>
<feature type="region of interest" description="Disordered" evidence="1">
    <location>
        <begin position="1"/>
        <end position="33"/>
    </location>
</feature>
<sequence>MKRPAAKPAATAKRPAAAKKPAACEQPKKKPKKVLQDDLLLQILFISGEELLQLKARTTWTTRELKKAVMEELAKVKKGRLDKLVPVGQSEPIPEGQTLEAAGLHDGCQIYAILHKPVNFAGSSVSEGEESEEDFYSFEDDPFFDFYMRHEDEEDEESLAKDWQTAAVRDLVKIGKRSSGELRNVMAALAAADTSAMARSAQSVGWERVSSANASRKGPWQEISVLETSIGPDLSQEFSCDDVSQEMLSLSHQEASAHEVSRMTTGTAGSASNVGASSHVAASSHAALPDIEEEEEPQLRPRVLQTAALAALVALPREDPGKTPRFKKKLLCVAAPPYHNCVAFASSMEERPQLKRLPTRELLTRIAEAGKFPRRWLRKHSAEMPAPTRTPLSELPQLPPVSARERRHSTWQDKLEGLPAHPLNLTEFFPASKRSVDIHYSL</sequence>
<feature type="region of interest" description="Disordered" evidence="1">
    <location>
        <begin position="383"/>
        <end position="408"/>
    </location>
</feature>
<name>A0ABP0S1L1_9DINO</name>
<dbReference type="EMBL" id="CAXAMM010042684">
    <property type="protein sequence ID" value="CAK9106237.1"/>
    <property type="molecule type" value="Genomic_DNA"/>
</dbReference>
<comment type="caution">
    <text evidence="2">The sequence shown here is derived from an EMBL/GenBank/DDBJ whole genome shotgun (WGS) entry which is preliminary data.</text>
</comment>
<protein>
    <recommendedName>
        <fullName evidence="4">Ubiquitin-like domain-containing protein</fullName>
    </recommendedName>
</protein>
<proteinExistence type="predicted"/>
<dbReference type="Proteomes" id="UP001642464">
    <property type="component" value="Unassembled WGS sequence"/>
</dbReference>
<feature type="compositionally biased region" description="Low complexity" evidence="1">
    <location>
        <begin position="1"/>
        <end position="25"/>
    </location>
</feature>
<evidence type="ECO:0000256" key="1">
    <source>
        <dbReference type="SAM" id="MobiDB-lite"/>
    </source>
</evidence>
<reference evidence="2 3" key="1">
    <citation type="submission" date="2024-02" db="EMBL/GenBank/DDBJ databases">
        <authorList>
            <person name="Chen Y."/>
            <person name="Shah S."/>
            <person name="Dougan E. K."/>
            <person name="Thang M."/>
            <person name="Chan C."/>
        </authorList>
    </citation>
    <scope>NUCLEOTIDE SEQUENCE [LARGE SCALE GENOMIC DNA]</scope>
</reference>
<evidence type="ECO:0008006" key="4">
    <source>
        <dbReference type="Google" id="ProtNLM"/>
    </source>
</evidence>
<gene>
    <name evidence="2" type="ORF">SCF082_LOCUS49487</name>
</gene>